<keyword evidence="2" id="KW-1185">Reference proteome</keyword>
<accession>A0A0X8FMG7</accession>
<dbReference type="PROSITE" id="PS50893">
    <property type="entry name" value="ABC_TRANSPORTER_2"/>
    <property type="match status" value="1"/>
</dbReference>
<organism evidence="1 2">
    <name type="scientific">Aerococcus urinaehominis</name>
    <dbReference type="NCBI Taxonomy" id="128944"/>
    <lineage>
        <taxon>Bacteria</taxon>
        <taxon>Bacillati</taxon>
        <taxon>Bacillota</taxon>
        <taxon>Bacilli</taxon>
        <taxon>Lactobacillales</taxon>
        <taxon>Aerococcaceae</taxon>
        <taxon>Aerococcus</taxon>
    </lineage>
</organism>
<dbReference type="AlphaFoldDB" id="A0A0X8FMG7"/>
<dbReference type="RefSeq" id="WP_067980772.1">
    <property type="nucleotide sequence ID" value="NZ_CP014163.1"/>
</dbReference>
<evidence type="ECO:0000313" key="1">
    <source>
        <dbReference type="EMBL" id="AMB99990.1"/>
    </source>
</evidence>
<dbReference type="PANTHER" id="PTHR43158:SF5">
    <property type="entry name" value="ABC TRANSPORTER, ATP-BINDING PROTEIN"/>
    <property type="match status" value="1"/>
</dbReference>
<dbReference type="GO" id="GO:0016887">
    <property type="term" value="F:ATP hydrolysis activity"/>
    <property type="evidence" value="ECO:0007669"/>
    <property type="project" value="InterPro"/>
</dbReference>
<sequence>MLEIIDVSKKYRSKTVLDHISVKFTNPEGIYGLLGRNGVGKTTLMEIISNHLTRYQGQVCIDGQDVTKSDQALNQILMFGLSYPKTNALLNGKLKDTIALYDRTLPYFSKEAALTYIAAFDLKPKDKYKKLSTGNRTLFQNCLALASRLPIVILDEPTNGLDSVNRKTFFDLLMAEYSQHPRTFILSTHLISEVQNYLTDVIIMDQGKIVVGAPVEKVLSQALVVSNYGPDLPGIVGRAHLGSQTSQYLFTDLDQVSRLEIEASGGKIDYMDLQTLFNYLVGGKHDD</sequence>
<dbReference type="PANTHER" id="PTHR43158">
    <property type="entry name" value="SKFA PEPTIDE EXPORT ATP-BINDING PROTEIN SKFE"/>
    <property type="match status" value="1"/>
</dbReference>
<dbReference type="SUPFAM" id="SSF52540">
    <property type="entry name" value="P-loop containing nucleoside triphosphate hydrolases"/>
    <property type="match status" value="1"/>
</dbReference>
<dbReference type="InterPro" id="IPR003593">
    <property type="entry name" value="AAA+_ATPase"/>
</dbReference>
<evidence type="ECO:0000313" key="2">
    <source>
        <dbReference type="Proteomes" id="UP000062260"/>
    </source>
</evidence>
<dbReference type="InterPro" id="IPR027417">
    <property type="entry name" value="P-loop_NTPase"/>
</dbReference>
<dbReference type="InterPro" id="IPR003439">
    <property type="entry name" value="ABC_transporter-like_ATP-bd"/>
</dbReference>
<dbReference type="OrthoDB" id="9804819at2"/>
<reference evidence="2" key="2">
    <citation type="submission" date="2016-01" db="EMBL/GenBank/DDBJ databases">
        <title>Six Aerococcus type strain genome sequencing and assembly using PacBio and Illumina Hiseq.</title>
        <authorList>
            <person name="Carkaci D."/>
            <person name="Dargis R."/>
            <person name="Nielsen X.C."/>
            <person name="Skovgaard O."/>
            <person name="Fuursted K."/>
            <person name="Christensen J.J."/>
        </authorList>
    </citation>
    <scope>NUCLEOTIDE SEQUENCE [LARGE SCALE GENOMIC DNA]</scope>
    <source>
        <strain evidence="2">CCUG42038B</strain>
    </source>
</reference>
<dbReference type="CDD" id="cd03230">
    <property type="entry name" value="ABC_DR_subfamily_A"/>
    <property type="match status" value="1"/>
</dbReference>
<dbReference type="Gene3D" id="3.40.50.300">
    <property type="entry name" value="P-loop containing nucleotide triphosphate hydrolases"/>
    <property type="match status" value="1"/>
</dbReference>
<reference evidence="1 2" key="1">
    <citation type="journal article" date="2016" name="Genome Announc.">
        <title>Complete Genome Sequences of Aerococcus christensenii CCUG 28831T, Aerococcus sanguinicola CCUG 43001T, Aerococcus urinae CCUG 36881T, Aerococcus urinaeequi CCUG 28094T, Aerococcus urinaehominis CCUG 42038 BT, and Aerococcus viridans CCUG 4311T.</title>
        <authorList>
            <person name="Carkaci D."/>
            <person name="Dargis R."/>
            <person name="Nielsen X.C."/>
            <person name="Skovgaard O."/>
            <person name="Fuursted K."/>
            <person name="Christensen J.J."/>
        </authorList>
    </citation>
    <scope>NUCLEOTIDE SEQUENCE [LARGE SCALE GENOMIC DNA]</scope>
    <source>
        <strain evidence="1 2">CCUG42038B</strain>
    </source>
</reference>
<dbReference type="EMBL" id="CP014163">
    <property type="protein sequence ID" value="AMB99990.1"/>
    <property type="molecule type" value="Genomic_DNA"/>
</dbReference>
<dbReference type="STRING" id="128944.AWM75_08400"/>
<name>A0A0X8FMG7_9LACT</name>
<gene>
    <name evidence="1" type="ORF">AWM75_08400</name>
</gene>
<dbReference type="SMART" id="SM00382">
    <property type="entry name" value="AAA"/>
    <property type="match status" value="1"/>
</dbReference>
<dbReference type="GO" id="GO:0005524">
    <property type="term" value="F:ATP binding"/>
    <property type="evidence" value="ECO:0007669"/>
    <property type="project" value="InterPro"/>
</dbReference>
<dbReference type="Pfam" id="PF00005">
    <property type="entry name" value="ABC_tran"/>
    <property type="match status" value="1"/>
</dbReference>
<proteinExistence type="predicted"/>
<dbReference type="KEGG" id="auh:AWM75_08400"/>
<protein>
    <submittedName>
        <fullName evidence="1">Uncharacterized protein</fullName>
    </submittedName>
</protein>
<dbReference type="Proteomes" id="UP000062260">
    <property type="component" value="Chromosome"/>
</dbReference>